<keyword evidence="14" id="KW-0675">Receptor</keyword>
<feature type="transmembrane region" description="Helical" evidence="11">
    <location>
        <begin position="303"/>
        <end position="323"/>
    </location>
</feature>
<evidence type="ECO:0000256" key="10">
    <source>
        <dbReference type="ARBA" id="ARBA00023303"/>
    </source>
</evidence>
<comment type="similarity">
    <text evidence="11">Belongs to the ligand-gated ion channel (TC 1.A.9) family.</text>
</comment>
<dbReference type="InterPro" id="IPR006202">
    <property type="entry name" value="Neur_chan_lig-bd"/>
</dbReference>
<dbReference type="InterPro" id="IPR036734">
    <property type="entry name" value="Neur_chan_lig-bd_sf"/>
</dbReference>
<feature type="signal peptide" evidence="11">
    <location>
        <begin position="1"/>
        <end position="26"/>
    </location>
</feature>
<dbReference type="SUPFAM" id="SSF90112">
    <property type="entry name" value="Neurotransmitter-gated ion-channel transmembrane pore"/>
    <property type="match status" value="1"/>
</dbReference>
<dbReference type="Pfam" id="PF02931">
    <property type="entry name" value="Neur_chan_LBD"/>
    <property type="match status" value="1"/>
</dbReference>
<dbReference type="Proteomes" id="UP001249851">
    <property type="component" value="Unassembled WGS sequence"/>
</dbReference>
<keyword evidence="10 11" id="KW-0407">Ion channel</keyword>
<evidence type="ECO:0000256" key="11">
    <source>
        <dbReference type="RuleBase" id="RU000687"/>
    </source>
</evidence>
<dbReference type="AlphaFoldDB" id="A0AAD9Q5D7"/>
<comment type="subcellular location">
    <subcellularLocation>
        <location evidence="2">Cell membrane</location>
    </subcellularLocation>
    <subcellularLocation>
        <location evidence="1">Membrane</location>
        <topology evidence="1">Multi-pass membrane protein</topology>
    </subcellularLocation>
</comment>
<dbReference type="InterPro" id="IPR038050">
    <property type="entry name" value="Neuro_actylchol_rec"/>
</dbReference>
<keyword evidence="8 11" id="KW-0406">Ion transport</keyword>
<keyword evidence="5 11" id="KW-0812">Transmembrane</keyword>
<organism evidence="14 15">
    <name type="scientific">Acropora cervicornis</name>
    <name type="common">Staghorn coral</name>
    <dbReference type="NCBI Taxonomy" id="6130"/>
    <lineage>
        <taxon>Eukaryota</taxon>
        <taxon>Metazoa</taxon>
        <taxon>Cnidaria</taxon>
        <taxon>Anthozoa</taxon>
        <taxon>Hexacorallia</taxon>
        <taxon>Scleractinia</taxon>
        <taxon>Astrocoeniina</taxon>
        <taxon>Acroporidae</taxon>
        <taxon>Acropora</taxon>
    </lineage>
</organism>
<keyword evidence="4" id="KW-1003">Cell membrane</keyword>
<keyword evidence="6 11" id="KW-0732">Signal</keyword>
<evidence type="ECO:0000256" key="2">
    <source>
        <dbReference type="ARBA" id="ARBA00004236"/>
    </source>
</evidence>
<dbReference type="InterPro" id="IPR006201">
    <property type="entry name" value="Neur_channel"/>
</dbReference>
<evidence type="ECO:0000256" key="5">
    <source>
        <dbReference type="ARBA" id="ARBA00022692"/>
    </source>
</evidence>
<feature type="chain" id="PRO_5041770381" evidence="11">
    <location>
        <begin position="27"/>
        <end position="470"/>
    </location>
</feature>
<dbReference type="GO" id="GO:0005886">
    <property type="term" value="C:plasma membrane"/>
    <property type="evidence" value="ECO:0007669"/>
    <property type="project" value="UniProtKB-SubCell"/>
</dbReference>
<feature type="domain" description="Neurotransmitter-gated ion-channel ligand-binding" evidence="12">
    <location>
        <begin position="113"/>
        <end position="270"/>
    </location>
</feature>
<dbReference type="CDD" id="cd18990">
    <property type="entry name" value="LGIC_ECD_GABAAR"/>
    <property type="match status" value="1"/>
</dbReference>
<protein>
    <submittedName>
        <fullName evidence="14">Glycine receptor subunit alphaZ1</fullName>
    </submittedName>
</protein>
<evidence type="ECO:0000256" key="4">
    <source>
        <dbReference type="ARBA" id="ARBA00022475"/>
    </source>
</evidence>
<feature type="transmembrane region" description="Helical" evidence="11">
    <location>
        <begin position="270"/>
        <end position="291"/>
    </location>
</feature>
<proteinExistence type="inferred from homology"/>
<keyword evidence="15" id="KW-1185">Reference proteome</keyword>
<name>A0AAD9Q5D7_ACRCE</name>
<evidence type="ECO:0000256" key="3">
    <source>
        <dbReference type="ARBA" id="ARBA00022448"/>
    </source>
</evidence>
<feature type="domain" description="Neurotransmitter-gated ion-channel transmembrane" evidence="13">
    <location>
        <begin position="278"/>
        <end position="463"/>
    </location>
</feature>
<evidence type="ECO:0000256" key="8">
    <source>
        <dbReference type="ARBA" id="ARBA00023065"/>
    </source>
</evidence>
<comment type="caution">
    <text evidence="14">The sequence shown here is derived from an EMBL/GenBank/DDBJ whole genome shotgun (WGS) entry which is preliminary data.</text>
</comment>
<evidence type="ECO:0000313" key="15">
    <source>
        <dbReference type="Proteomes" id="UP001249851"/>
    </source>
</evidence>
<accession>A0AAD9Q5D7</accession>
<dbReference type="PROSITE" id="PS00236">
    <property type="entry name" value="NEUROTR_ION_CHANNEL"/>
    <property type="match status" value="1"/>
</dbReference>
<keyword evidence="3 11" id="KW-0813">Transport</keyword>
<dbReference type="FunFam" id="1.20.58.390:FF:000137">
    <property type="entry name" value="Predicted protein"/>
    <property type="match status" value="1"/>
</dbReference>
<evidence type="ECO:0000259" key="12">
    <source>
        <dbReference type="Pfam" id="PF02931"/>
    </source>
</evidence>
<dbReference type="EMBL" id="JARQWQ010000065">
    <property type="protein sequence ID" value="KAK2554983.1"/>
    <property type="molecule type" value="Genomic_DNA"/>
</dbReference>
<reference evidence="14" key="1">
    <citation type="journal article" date="2023" name="G3 (Bethesda)">
        <title>Whole genome assembly and annotation of the endangered Caribbean coral Acropora cervicornis.</title>
        <authorList>
            <person name="Selwyn J.D."/>
            <person name="Vollmer S.V."/>
        </authorList>
    </citation>
    <scope>NUCLEOTIDE SEQUENCE</scope>
    <source>
        <strain evidence="14">K2</strain>
    </source>
</reference>
<evidence type="ECO:0000256" key="7">
    <source>
        <dbReference type="ARBA" id="ARBA00022989"/>
    </source>
</evidence>
<dbReference type="PRINTS" id="PR00253">
    <property type="entry name" value="GABAARECEPTR"/>
</dbReference>
<dbReference type="InterPro" id="IPR018000">
    <property type="entry name" value="Neurotransmitter_ion_chnl_CS"/>
</dbReference>
<keyword evidence="9 11" id="KW-0472">Membrane</keyword>
<dbReference type="GO" id="GO:0004888">
    <property type="term" value="F:transmembrane signaling receptor activity"/>
    <property type="evidence" value="ECO:0007669"/>
    <property type="project" value="InterPro"/>
</dbReference>
<evidence type="ECO:0000259" key="13">
    <source>
        <dbReference type="Pfam" id="PF02932"/>
    </source>
</evidence>
<gene>
    <name evidence="14" type="ORF">P5673_023326</name>
</gene>
<evidence type="ECO:0000256" key="6">
    <source>
        <dbReference type="ARBA" id="ARBA00022729"/>
    </source>
</evidence>
<dbReference type="FunFam" id="2.70.170.10:FF:000045">
    <property type="entry name" value="Predicted protein"/>
    <property type="match status" value="1"/>
</dbReference>
<keyword evidence="7 11" id="KW-1133">Transmembrane helix</keyword>
<dbReference type="InterPro" id="IPR006029">
    <property type="entry name" value="Neurotrans-gated_channel_TM"/>
</dbReference>
<evidence type="ECO:0000313" key="14">
    <source>
        <dbReference type="EMBL" id="KAK2554983.1"/>
    </source>
</evidence>
<dbReference type="InterPro" id="IPR006028">
    <property type="entry name" value="GABAA/Glycine_rcpt"/>
</dbReference>
<dbReference type="InterPro" id="IPR036719">
    <property type="entry name" value="Neuro-gated_channel_TM_sf"/>
</dbReference>
<evidence type="ECO:0000256" key="9">
    <source>
        <dbReference type="ARBA" id="ARBA00023136"/>
    </source>
</evidence>
<feature type="transmembrane region" description="Helical" evidence="11">
    <location>
        <begin position="446"/>
        <end position="465"/>
    </location>
</feature>
<dbReference type="Gene3D" id="1.20.58.390">
    <property type="entry name" value="Neurotransmitter-gated ion-channel transmembrane domain"/>
    <property type="match status" value="1"/>
</dbReference>
<dbReference type="CDD" id="cd19049">
    <property type="entry name" value="LGIC_TM_anion"/>
    <property type="match status" value="1"/>
</dbReference>
<dbReference type="SUPFAM" id="SSF63712">
    <property type="entry name" value="Nicotinic receptor ligand binding domain-like"/>
    <property type="match status" value="1"/>
</dbReference>
<evidence type="ECO:0000256" key="1">
    <source>
        <dbReference type="ARBA" id="ARBA00004141"/>
    </source>
</evidence>
<dbReference type="Gene3D" id="2.70.170.10">
    <property type="entry name" value="Neurotransmitter-gated ion-channel ligand-binding domain"/>
    <property type="match status" value="1"/>
</dbReference>
<dbReference type="GO" id="GO:0005230">
    <property type="term" value="F:extracellular ligand-gated monoatomic ion channel activity"/>
    <property type="evidence" value="ECO:0007669"/>
    <property type="project" value="InterPro"/>
</dbReference>
<reference evidence="14" key="2">
    <citation type="journal article" date="2023" name="Science">
        <title>Genomic signatures of disease resistance in endangered staghorn corals.</title>
        <authorList>
            <person name="Vollmer S.V."/>
            <person name="Selwyn J.D."/>
            <person name="Despard B.A."/>
            <person name="Roesel C.L."/>
        </authorList>
    </citation>
    <scope>NUCLEOTIDE SEQUENCE</scope>
    <source>
        <strain evidence="14">K2</strain>
    </source>
</reference>
<dbReference type="PRINTS" id="PR00252">
    <property type="entry name" value="NRIONCHANNEL"/>
</dbReference>
<dbReference type="Pfam" id="PF02932">
    <property type="entry name" value="Neur_chan_memb"/>
    <property type="match status" value="1"/>
</dbReference>
<feature type="transmembrane region" description="Helical" evidence="11">
    <location>
        <begin position="335"/>
        <end position="357"/>
    </location>
</feature>
<dbReference type="PANTHER" id="PTHR18945">
    <property type="entry name" value="NEUROTRANSMITTER GATED ION CHANNEL"/>
    <property type="match status" value="1"/>
</dbReference>
<sequence>MGLMRLLTRWLVLLLLQPVKITNSEAAENPSIKRTEVANASEILDRYLRKKCYDKRTRPNVTGSPEVVNVSMAIKAFSNIKESNMASAHVLRLLWPASRLTCLGYRSRIGRGKEFQVFVYLRQQWVDRRLAHGIDASLALGGTDVNRIWLPDAYFTNANDYEVFTSNQLVLIDSQGRIFYFAFVRIAAACQMDLVKFPLDVQRCQLTLESFRHTMEEMDFRWKEDEPITIFNKELAEFDVTTVKVDYKNSSYVSGNYKNLIVTFTFRRRMGFYIIQFYIPCIVMVSLSWISFWMDRYYIGERLSLGITTILTIVFLLGSSNSTMPRVSYAKAIDWYLLGSFIFVFSTLVSDLLIYRLRSKEVSAEKRKQKEEEGKPQNANIIFQCKHGFKPNYVADENGHVHLVTYQENKEEGTSRCSARVRTCCTACSKSTESARTDLSVLTNRCCRYMFPACFAIFNLIYWLALSTGS</sequence>